<reference evidence="3 4" key="1">
    <citation type="journal article" date="2009" name="Stand. Genomic Sci.">
        <title>Complete genome sequence of Stackebrandtia nassauensis type strain (LLR-40K-21).</title>
        <authorList>
            <person name="Munk C."/>
            <person name="Lapidus A."/>
            <person name="Copeland A."/>
            <person name="Jando M."/>
            <person name="Mayilraj S."/>
            <person name="Glavina Del Rio T."/>
            <person name="Nolan M."/>
            <person name="Chen F."/>
            <person name="Lucas S."/>
            <person name="Tice H."/>
            <person name="Cheng J.F."/>
            <person name="Han C."/>
            <person name="Detter J.C."/>
            <person name="Bruce D."/>
            <person name="Goodwin L."/>
            <person name="Chain P."/>
            <person name="Pitluck S."/>
            <person name="Goker M."/>
            <person name="Ovchinikova G."/>
            <person name="Pati A."/>
            <person name="Ivanova N."/>
            <person name="Mavromatis K."/>
            <person name="Chen A."/>
            <person name="Palaniappan K."/>
            <person name="Land M."/>
            <person name="Hauser L."/>
            <person name="Chang Y.J."/>
            <person name="Jeffries C.D."/>
            <person name="Bristow J."/>
            <person name="Eisen J.A."/>
            <person name="Markowitz V."/>
            <person name="Hugenholtz P."/>
            <person name="Kyrpides N.C."/>
            <person name="Klenk H.P."/>
        </authorList>
    </citation>
    <scope>NUCLEOTIDE SEQUENCE [LARGE SCALE GENOMIC DNA]</scope>
    <source>
        <strain evidence="4">DSM 44728 / CIP 108903 / NRRL B-16338 / NBRC 102104 / LLR-40K-21</strain>
    </source>
</reference>
<dbReference type="Pfam" id="PF00931">
    <property type="entry name" value="NB-ARC"/>
    <property type="match status" value="1"/>
</dbReference>
<dbReference type="HOGENOM" id="CLU_004665_2_1_11"/>
<dbReference type="InterPro" id="IPR019734">
    <property type="entry name" value="TPR_rpt"/>
</dbReference>
<dbReference type="Pfam" id="PF13424">
    <property type="entry name" value="TPR_12"/>
    <property type="match status" value="1"/>
</dbReference>
<accession>D3PUN7</accession>
<evidence type="ECO:0000256" key="1">
    <source>
        <dbReference type="PROSITE-ProRule" id="PRU00339"/>
    </source>
</evidence>
<dbReference type="SUPFAM" id="SSF81901">
    <property type="entry name" value="HCP-like"/>
    <property type="match status" value="1"/>
</dbReference>
<dbReference type="InterPro" id="IPR011990">
    <property type="entry name" value="TPR-like_helical_dom_sf"/>
</dbReference>
<evidence type="ECO:0000313" key="3">
    <source>
        <dbReference type="EMBL" id="ADD43050.1"/>
    </source>
</evidence>
<dbReference type="PROSITE" id="PS50005">
    <property type="entry name" value="TPR"/>
    <property type="match status" value="1"/>
</dbReference>
<evidence type="ECO:0000259" key="2">
    <source>
        <dbReference type="Pfam" id="PF00931"/>
    </source>
</evidence>
<dbReference type="PANTHER" id="PTHR47691:SF3">
    <property type="entry name" value="HTH-TYPE TRANSCRIPTIONAL REGULATOR RV0890C-RELATED"/>
    <property type="match status" value="1"/>
</dbReference>
<dbReference type="KEGG" id="sna:Snas_3386"/>
<dbReference type="InterPro" id="IPR027417">
    <property type="entry name" value="P-loop_NTPase"/>
</dbReference>
<dbReference type="SMART" id="SM00028">
    <property type="entry name" value="TPR"/>
    <property type="match status" value="4"/>
</dbReference>
<dbReference type="SUPFAM" id="SSF52540">
    <property type="entry name" value="P-loop containing nucleoside triphosphate hydrolases"/>
    <property type="match status" value="1"/>
</dbReference>
<dbReference type="PANTHER" id="PTHR47691">
    <property type="entry name" value="REGULATOR-RELATED"/>
    <property type="match status" value="1"/>
</dbReference>
<dbReference type="InterPro" id="IPR002182">
    <property type="entry name" value="NB-ARC"/>
</dbReference>
<name>D3PUN7_STANL</name>
<evidence type="ECO:0000313" key="4">
    <source>
        <dbReference type="Proteomes" id="UP000000844"/>
    </source>
</evidence>
<gene>
    <name evidence="3" type="ordered locus">Snas_3386</name>
</gene>
<keyword evidence="4" id="KW-1185">Reference proteome</keyword>
<dbReference type="Gene3D" id="1.10.8.430">
    <property type="entry name" value="Helical domain of apoptotic protease-activating factors"/>
    <property type="match status" value="1"/>
</dbReference>
<dbReference type="GO" id="GO:0043531">
    <property type="term" value="F:ADP binding"/>
    <property type="evidence" value="ECO:0007669"/>
    <property type="project" value="InterPro"/>
</dbReference>
<feature type="repeat" description="TPR" evidence="1">
    <location>
        <begin position="740"/>
        <end position="773"/>
    </location>
</feature>
<dbReference type="InterPro" id="IPR042197">
    <property type="entry name" value="Apaf_helical"/>
</dbReference>
<dbReference type="Gene3D" id="3.40.50.300">
    <property type="entry name" value="P-loop containing nucleotide triphosphate hydrolases"/>
    <property type="match status" value="1"/>
</dbReference>
<feature type="domain" description="NB-ARC" evidence="2">
    <location>
        <begin position="152"/>
        <end position="305"/>
    </location>
</feature>
<dbReference type="Gene3D" id="1.25.40.10">
    <property type="entry name" value="Tetratricopeptide repeat domain"/>
    <property type="match status" value="2"/>
</dbReference>
<dbReference type="OrthoDB" id="7628974at2"/>
<dbReference type="PRINTS" id="PR00364">
    <property type="entry name" value="DISEASERSIST"/>
</dbReference>
<dbReference type="SUPFAM" id="SSF48452">
    <property type="entry name" value="TPR-like"/>
    <property type="match status" value="1"/>
</dbReference>
<protein>
    <submittedName>
        <fullName evidence="3">NB-ARC domain protein</fullName>
    </submittedName>
</protein>
<dbReference type="Pfam" id="PF13374">
    <property type="entry name" value="TPR_10"/>
    <property type="match status" value="1"/>
</dbReference>
<proteinExistence type="predicted"/>
<dbReference type="Proteomes" id="UP000000844">
    <property type="component" value="Chromosome"/>
</dbReference>
<sequence>MFIHGLGTALFTLHTEPVVKTQNVLNLDDLAGLLRQLRASAGNPSFREIQRRVRVARKQNHPLLDAVPSLSTVYAYFRNGRTRVDPEVVVAIAAALGATDEDIQTIRQLCQAVLDRFNRTRIVSTKGDIPAPTDTFVGRGVERRRIAQLANESRDQATVIVIEGMAGIGKSELALRAAQDLAEAARGARVRLYVNLRGYDPHEPPADPDAVVRGFLSHLGMPNFKIEALNAATRAARYRELLNARDAVVVLDNAFDAEQVRHLLAPSAGTVFLVTTRRRLTDLDSAHRMQLDLLPVNDALTLLNRYDPADRVDSAPQSAAQLVELCRRLPLELVAVGRQLSGKPEWELSDHVERLKRIPPSEVSRPALAVSYASLRPDEQRVFRQLSIHPGREFTMDTVVALTDLGREATESALRRLSDEHLLSQKEPGRYDFHDSIREYARWLADSDEPVSRQRAAIERLLVYYLDRLAGFSDVDVTWFVAERANMLSCLHIGTHDEYRVKLASVMHRQLRLLGHYATARLCSNQLLRLAYRGGDRSVKADALAGLAEIDRLTGDHDAAAELLDEVLTIRTELGDRKGQADTIRGLAQTIVGRDFDTASQRYRRALDIHREIGNRVGEAENLWGLLEIDLNVGDFSSAESCARQVIGICEDLGSQLGWAYGLSGLAAALTGQRDLDGAIDNFQRAWRICERIGNRRGMAYILRGWALATVAAGDTGTASEQLHRALSICTDIGDRLGQAESYCGLGDICLAESDLAQAVEHYEHALDIYREIHDRPWQAQALRGLGNAAAARGDVAVARDYWSQALEMAEPFRLPMVTELRDTLKSTDDGSPQ</sequence>
<dbReference type="eggNOG" id="COG3903">
    <property type="taxonomic scope" value="Bacteria"/>
</dbReference>
<dbReference type="STRING" id="446470.Snas_3386"/>
<dbReference type="EMBL" id="CP001778">
    <property type="protein sequence ID" value="ADD43050.1"/>
    <property type="molecule type" value="Genomic_DNA"/>
</dbReference>
<organism evidence="3 4">
    <name type="scientific">Stackebrandtia nassauensis (strain DSM 44728 / CIP 108903 / NRRL B-16338 / NBRC 102104 / LLR-40K-21)</name>
    <dbReference type="NCBI Taxonomy" id="446470"/>
    <lineage>
        <taxon>Bacteria</taxon>
        <taxon>Bacillati</taxon>
        <taxon>Actinomycetota</taxon>
        <taxon>Actinomycetes</taxon>
        <taxon>Glycomycetales</taxon>
        <taxon>Glycomycetaceae</taxon>
        <taxon>Stackebrandtia</taxon>
    </lineage>
</organism>
<dbReference type="AlphaFoldDB" id="D3PUN7"/>
<keyword evidence="1" id="KW-0802">TPR repeat</keyword>